<dbReference type="EMBL" id="MK552140">
    <property type="protein sequence ID" value="QBX06670.1"/>
    <property type="molecule type" value="Genomic_DNA"/>
</dbReference>
<organism evidence="2 3">
    <name type="scientific">Burkholderia phage BcepSaruman</name>
    <dbReference type="NCBI Taxonomy" id="2530032"/>
    <lineage>
        <taxon>Viruses</taxon>
        <taxon>Duplodnaviria</taxon>
        <taxon>Heunggongvirae</taxon>
        <taxon>Uroviricota</taxon>
        <taxon>Caudoviricetes</taxon>
        <taxon>Sarumanvirus</taxon>
        <taxon>Sarumanvirus bcepsaruman</taxon>
    </lineage>
</organism>
<dbReference type="Proteomes" id="UP000296455">
    <property type="component" value="Segment"/>
</dbReference>
<evidence type="ECO:0000313" key="3">
    <source>
        <dbReference type="Proteomes" id="UP000296455"/>
    </source>
</evidence>
<reference evidence="2 3" key="1">
    <citation type="submission" date="2019-02" db="EMBL/GenBank/DDBJ databases">
        <title>Complete genome sequence of Burkholderia cenocepacia phage BcepSaruman.</title>
        <authorList>
            <person name="Park K."/>
            <person name="Liu M."/>
            <person name="Gill J."/>
        </authorList>
    </citation>
    <scope>NUCLEOTIDE SEQUENCE [LARGE SCALE GENOMIC DNA]</scope>
</reference>
<proteinExistence type="predicted"/>
<gene>
    <name evidence="2" type="ORF">BcepSaruman_257</name>
</gene>
<evidence type="ECO:0000313" key="2">
    <source>
        <dbReference type="EMBL" id="QBX06670.1"/>
    </source>
</evidence>
<protein>
    <submittedName>
        <fullName evidence="2">Uncharacterized protein</fullName>
    </submittedName>
</protein>
<keyword evidence="3" id="KW-1185">Reference proteome</keyword>
<evidence type="ECO:0000256" key="1">
    <source>
        <dbReference type="SAM" id="MobiDB-lite"/>
    </source>
</evidence>
<name>A0A4D5ZDA5_9CAUD</name>
<sequence>MASSPYTVLIQRSMSADPISVQAPMPETFSMDAGASYEQPLPQGFTSSGTINAAFAAFGVRLAVQAMSAQLWSGNTETNLSLELQFHTETDPVQDVRTPIVNLLKLTMPSTSSTTGLLESPGPSIDFSNQAAAIGSDAFSAFGTSIGSVLGSVGTTVRNAFNRGGPTPQPGSITETSKRSNDSSNGTVPQAVIQNPSLGTAAYWNTKLKNKISIKLGNYMFFESVVITRVSITAASNFDAQTGLPHHCRVLVEFKPLFMLTQQDLDTLFVNPGGGSGGTPGNNSYGFSLPMESINGVAKNVFNSVQSTLGNLF</sequence>
<feature type="region of interest" description="Disordered" evidence="1">
    <location>
        <begin position="160"/>
        <end position="190"/>
    </location>
</feature>
<accession>A0A4D5ZDA5</accession>